<comment type="caution">
    <text evidence="3">The sequence shown here is derived from an EMBL/GenBank/DDBJ whole genome shotgun (WGS) entry which is preliminary data.</text>
</comment>
<organism evidence="3 4">
    <name type="scientific">Linnemannia gamsii</name>
    <dbReference type="NCBI Taxonomy" id="64522"/>
    <lineage>
        <taxon>Eukaryota</taxon>
        <taxon>Fungi</taxon>
        <taxon>Fungi incertae sedis</taxon>
        <taxon>Mucoromycota</taxon>
        <taxon>Mortierellomycotina</taxon>
        <taxon>Mortierellomycetes</taxon>
        <taxon>Mortierellales</taxon>
        <taxon>Mortierellaceae</taxon>
        <taxon>Linnemannia</taxon>
    </lineage>
</organism>
<dbReference type="InterPro" id="IPR031872">
    <property type="entry name" value="NDC10_II"/>
</dbReference>
<feature type="region of interest" description="Disordered" evidence="1">
    <location>
        <begin position="654"/>
        <end position="709"/>
    </location>
</feature>
<feature type="compositionally biased region" description="Low complexity" evidence="1">
    <location>
        <begin position="684"/>
        <end position="698"/>
    </location>
</feature>
<dbReference type="Proteomes" id="UP001194696">
    <property type="component" value="Unassembled WGS sequence"/>
</dbReference>
<feature type="region of interest" description="Disordered" evidence="1">
    <location>
        <begin position="1"/>
        <end position="23"/>
    </location>
</feature>
<evidence type="ECO:0000259" key="2">
    <source>
        <dbReference type="Pfam" id="PF16787"/>
    </source>
</evidence>
<sequence length="709" mass="79399">MTTPKATRGRDITEASPAPRRPSAAMNQLLAAASQGQGPLTNGTSSASAIPSPEEIYAADMNDLTDIRKSSHQTYTPTMRRWKDFCDRHREEYGGPDGRAVYLVDSEEKVGKFLEEQVIVRTKAKRRRSTSVTGEATLGFVEVTVGPDAVKMARSSLGRIHRLQMGRKEVSELAPSDMKVFQTKIMHCQKILDERENIQPGVVRGRDYYSLDNMVTALNVLWDNPDPRKEYGQSFMDMFCISATHNMLLRDEELHHINFSDCFAVVLTQNRQPGAQQRVALTFKLRYNNPTSDANQKLYVSALRHYDVGRCTFSAFAFYMFQIWQGTTDREPRSNRTLSAIFRDLGKEEWPSFKLLPSTSDPTVSSLPTTLWSAIKKTFKTLGVNCPRKADGGRHVGTIEATKLKIPQGDIDDKGRWSVERGMYGECQIPQLHTTIPGGMAGFLDTPYSLARNRVTPPIPLQMLIFPWIEFAFGVNNAWWKQECLDEMNEVAKDSTAATTSAKSSRKDSKASTNGHKVASGKSMKGVKGKQVERDGHDDDDDEADSPQDETSDAESADDSAASVHSTSISHPHEREASSSADDTDRPPPPASFSEAYKVKAGFLRLLVRCRRIILQDAAYRLHRRQPNKILDHDIFRCTMFKSFLQEIGAAVDKDSGLSRKRPRQKSPSTTATPTRPVYKAETQPPVQQHQQQQHAVVIDQEDQEDHAS</sequence>
<protein>
    <recommendedName>
        <fullName evidence="2">Ndc10 domain-containing protein</fullName>
    </recommendedName>
</protein>
<dbReference type="Pfam" id="PF16787">
    <property type="entry name" value="NDC10_II"/>
    <property type="match status" value="1"/>
</dbReference>
<reference evidence="3 4" key="1">
    <citation type="journal article" date="2020" name="Fungal Divers.">
        <title>Resolving the Mortierellaceae phylogeny through synthesis of multi-gene phylogenetics and phylogenomics.</title>
        <authorList>
            <person name="Vandepol N."/>
            <person name="Liber J."/>
            <person name="Desiro A."/>
            <person name="Na H."/>
            <person name="Kennedy M."/>
            <person name="Barry K."/>
            <person name="Grigoriev I.V."/>
            <person name="Miller A.N."/>
            <person name="O'Donnell K."/>
            <person name="Stajich J.E."/>
            <person name="Bonito G."/>
        </authorList>
    </citation>
    <scope>NUCLEOTIDE SEQUENCE [LARGE SCALE GENOMIC DNA]</scope>
    <source>
        <strain evidence="3 4">AD045</strain>
    </source>
</reference>
<dbReference type="EMBL" id="JAAAIM010000356">
    <property type="protein sequence ID" value="KAG0289301.1"/>
    <property type="molecule type" value="Genomic_DNA"/>
</dbReference>
<dbReference type="Gene3D" id="1.10.443.20">
    <property type="entry name" value="Centromere DNA-binding protein complex CBF3 subunit, domain 2"/>
    <property type="match status" value="1"/>
</dbReference>
<evidence type="ECO:0000313" key="3">
    <source>
        <dbReference type="EMBL" id="KAG0289301.1"/>
    </source>
</evidence>
<proteinExistence type="predicted"/>
<feature type="compositionally biased region" description="Acidic residues" evidence="1">
    <location>
        <begin position="700"/>
        <end position="709"/>
    </location>
</feature>
<feature type="non-terminal residue" evidence="3">
    <location>
        <position position="709"/>
    </location>
</feature>
<evidence type="ECO:0000256" key="1">
    <source>
        <dbReference type="SAM" id="MobiDB-lite"/>
    </source>
</evidence>
<dbReference type="InterPro" id="IPR038279">
    <property type="entry name" value="Ndc10_dom2_sf"/>
</dbReference>
<evidence type="ECO:0000313" key="4">
    <source>
        <dbReference type="Proteomes" id="UP001194696"/>
    </source>
</evidence>
<name>A0ABQ7K3G0_9FUNG</name>
<feature type="domain" description="Ndc10" evidence="2">
    <location>
        <begin position="244"/>
        <end position="470"/>
    </location>
</feature>
<keyword evidence="4" id="KW-1185">Reference proteome</keyword>
<feature type="region of interest" description="Disordered" evidence="1">
    <location>
        <begin position="496"/>
        <end position="594"/>
    </location>
</feature>
<gene>
    <name evidence="3" type="ORF">BGZ96_007116</name>
</gene>
<accession>A0ABQ7K3G0</accession>
<feature type="compositionally biased region" description="Acidic residues" evidence="1">
    <location>
        <begin position="538"/>
        <end position="558"/>
    </location>
</feature>